<reference evidence="1 2" key="1">
    <citation type="submission" date="2006-03" db="EMBL/GenBank/DDBJ databases">
        <title>Complete sequence of Rhodopseudomonas palustris BisB5.</title>
        <authorList>
            <consortium name="US DOE Joint Genome Institute"/>
            <person name="Copeland A."/>
            <person name="Lucas S."/>
            <person name="Lapidus A."/>
            <person name="Barry K."/>
            <person name="Detter J.C."/>
            <person name="Glavina del Rio T."/>
            <person name="Hammon N."/>
            <person name="Israni S."/>
            <person name="Dalin E."/>
            <person name="Tice H."/>
            <person name="Pitluck S."/>
            <person name="Chain P."/>
            <person name="Malfatti S."/>
            <person name="Shin M."/>
            <person name="Vergez L."/>
            <person name="Schmutz J."/>
            <person name="Larimer F."/>
            <person name="Land M."/>
            <person name="Hauser L."/>
            <person name="Pelletier D.A."/>
            <person name="Kyrpides N."/>
            <person name="Lykidis A."/>
            <person name="Oda Y."/>
            <person name="Harwood C.S."/>
            <person name="Richardson P."/>
        </authorList>
    </citation>
    <scope>NUCLEOTIDE SEQUENCE [LARGE SCALE GENOMIC DNA]</scope>
    <source>
        <strain evidence="1 2">BisB5</strain>
    </source>
</reference>
<sequence length="117" mass="13373">MVLAEIGQYLSEGCRIDPPMPRNLCSKRIYTIDNCQVTLFYEIANFAFVQSYIYSAVVDVSSSRDRRMVGVCAPREVIFSELAEPIAHNSSHIILLVATKVSQFCYLGYHVRRIRFC</sequence>
<proteinExistence type="predicted"/>
<accession>Q136K2</accession>
<organism evidence="1 2">
    <name type="scientific">Rhodopseudomonas palustris (strain BisB5)</name>
    <dbReference type="NCBI Taxonomy" id="316057"/>
    <lineage>
        <taxon>Bacteria</taxon>
        <taxon>Pseudomonadati</taxon>
        <taxon>Pseudomonadota</taxon>
        <taxon>Alphaproteobacteria</taxon>
        <taxon>Hyphomicrobiales</taxon>
        <taxon>Nitrobacteraceae</taxon>
        <taxon>Rhodopseudomonas</taxon>
    </lineage>
</organism>
<dbReference type="Proteomes" id="UP000001818">
    <property type="component" value="Chromosome"/>
</dbReference>
<protein>
    <submittedName>
        <fullName evidence="1">Uncharacterized protein</fullName>
    </submittedName>
</protein>
<dbReference type="AlphaFoldDB" id="Q136K2"/>
<evidence type="ECO:0000313" key="2">
    <source>
        <dbReference type="Proteomes" id="UP000001818"/>
    </source>
</evidence>
<evidence type="ECO:0000313" key="1">
    <source>
        <dbReference type="EMBL" id="ABE39987.1"/>
    </source>
</evidence>
<dbReference type="HOGENOM" id="CLU_2083053_0_0_5"/>
<dbReference type="EMBL" id="CP000283">
    <property type="protein sequence ID" value="ABE39987.1"/>
    <property type="molecule type" value="Genomic_DNA"/>
</dbReference>
<dbReference type="KEGG" id="rpd:RPD_2759"/>
<gene>
    <name evidence="1" type="ordered locus">RPD_2759</name>
</gene>
<name>Q136K2_RHOPS</name>